<reference evidence="1" key="1">
    <citation type="submission" date="2022-04" db="EMBL/GenBank/DDBJ databases">
        <title>Genome of the entomopathogenic fungus Entomophthora muscae.</title>
        <authorList>
            <person name="Elya C."/>
            <person name="Lovett B.R."/>
            <person name="Lee E."/>
            <person name="Macias A.M."/>
            <person name="Hajek A.E."/>
            <person name="De Bivort B.L."/>
            <person name="Kasson M.T."/>
            <person name="De Fine Licht H.H."/>
            <person name="Stajich J.E."/>
        </authorList>
    </citation>
    <scope>NUCLEOTIDE SEQUENCE</scope>
    <source>
        <strain evidence="1">Berkeley</strain>
    </source>
</reference>
<evidence type="ECO:0000313" key="1">
    <source>
        <dbReference type="EMBL" id="KAJ9075424.1"/>
    </source>
</evidence>
<organism evidence="1 2">
    <name type="scientific">Entomophthora muscae</name>
    <dbReference type="NCBI Taxonomy" id="34485"/>
    <lineage>
        <taxon>Eukaryota</taxon>
        <taxon>Fungi</taxon>
        <taxon>Fungi incertae sedis</taxon>
        <taxon>Zoopagomycota</taxon>
        <taxon>Entomophthoromycotina</taxon>
        <taxon>Entomophthoromycetes</taxon>
        <taxon>Entomophthorales</taxon>
        <taxon>Entomophthoraceae</taxon>
        <taxon>Entomophthora</taxon>
    </lineage>
</organism>
<dbReference type="EMBL" id="QTSX02002473">
    <property type="protein sequence ID" value="KAJ9075424.1"/>
    <property type="molecule type" value="Genomic_DNA"/>
</dbReference>
<accession>A0ACC2TL86</accession>
<proteinExistence type="predicted"/>
<keyword evidence="2" id="KW-1185">Reference proteome</keyword>
<name>A0ACC2TL86_9FUNG</name>
<sequence>MDCPELFAEEPPPKIQEGTGLISAEKHTLLLYHNPPKDMDSLPTQDCDSLTVGGCPGYELKSLFPTLFLNCFPLKTLLSTHSSHSLDDTLADGSTRLG</sequence>
<evidence type="ECO:0000313" key="2">
    <source>
        <dbReference type="Proteomes" id="UP001165960"/>
    </source>
</evidence>
<gene>
    <name evidence="1" type="ORF">DSO57_1036273</name>
</gene>
<dbReference type="Proteomes" id="UP001165960">
    <property type="component" value="Unassembled WGS sequence"/>
</dbReference>
<protein>
    <submittedName>
        <fullName evidence="1">Uncharacterized protein</fullName>
    </submittedName>
</protein>
<comment type="caution">
    <text evidence="1">The sequence shown here is derived from an EMBL/GenBank/DDBJ whole genome shotgun (WGS) entry which is preliminary data.</text>
</comment>